<dbReference type="InterPro" id="IPR012933">
    <property type="entry name" value="HicA_mRNA_interferase"/>
</dbReference>
<evidence type="ECO:0000256" key="4">
    <source>
        <dbReference type="ARBA" id="ARBA00022759"/>
    </source>
</evidence>
<evidence type="ECO:0008006" key="10">
    <source>
        <dbReference type="Google" id="ProtNLM"/>
    </source>
</evidence>
<accession>A0A2H0BIL6</accession>
<organism evidence="8 9">
    <name type="scientific">Candidatus Woesebacteria bacterium CG22_combo_CG10-13_8_21_14_all_39_10</name>
    <dbReference type="NCBI Taxonomy" id="1975059"/>
    <lineage>
        <taxon>Bacteria</taxon>
        <taxon>Candidatus Woeseibacteriota</taxon>
    </lineage>
</organism>
<keyword evidence="7" id="KW-0346">Stress response</keyword>
<dbReference type="GO" id="GO:0004519">
    <property type="term" value="F:endonuclease activity"/>
    <property type="evidence" value="ECO:0007669"/>
    <property type="project" value="UniProtKB-KW"/>
</dbReference>
<protein>
    <recommendedName>
        <fullName evidence="10">Addiction module toxin, HicA family</fullName>
    </recommendedName>
</protein>
<keyword evidence="6" id="KW-0694">RNA-binding</keyword>
<dbReference type="PANTHER" id="PTHR34873:SF3">
    <property type="entry name" value="ADDICTION MODULE TOXIN, HICA FAMILY"/>
    <property type="match status" value="1"/>
</dbReference>
<keyword evidence="2" id="KW-1277">Toxin-antitoxin system</keyword>
<keyword evidence="5" id="KW-0378">Hydrolase</keyword>
<dbReference type="Proteomes" id="UP000229847">
    <property type="component" value="Unassembled WGS sequence"/>
</dbReference>
<comment type="similarity">
    <text evidence="1">Belongs to the HicA mRNA interferase family.</text>
</comment>
<proteinExistence type="inferred from homology"/>
<sequence>MPKLSPISSRNLIKIITKLGFEKIRQEGSHARFIHSDGRKTTIPIHSGENIHRGLLRKILKDIEIQPEKFTNLR</sequence>
<dbReference type="GO" id="GO:0016787">
    <property type="term" value="F:hydrolase activity"/>
    <property type="evidence" value="ECO:0007669"/>
    <property type="project" value="UniProtKB-KW"/>
</dbReference>
<evidence type="ECO:0000313" key="8">
    <source>
        <dbReference type="EMBL" id="PIP57481.1"/>
    </source>
</evidence>
<dbReference type="GO" id="GO:0003729">
    <property type="term" value="F:mRNA binding"/>
    <property type="evidence" value="ECO:0007669"/>
    <property type="project" value="InterPro"/>
</dbReference>
<dbReference type="EMBL" id="PCSW01000089">
    <property type="protein sequence ID" value="PIP57481.1"/>
    <property type="molecule type" value="Genomic_DNA"/>
</dbReference>
<evidence type="ECO:0000256" key="7">
    <source>
        <dbReference type="ARBA" id="ARBA00023016"/>
    </source>
</evidence>
<evidence type="ECO:0000256" key="5">
    <source>
        <dbReference type="ARBA" id="ARBA00022801"/>
    </source>
</evidence>
<keyword evidence="4" id="KW-0255">Endonuclease</keyword>
<gene>
    <name evidence="8" type="ORF">COX03_02895</name>
</gene>
<evidence type="ECO:0000256" key="2">
    <source>
        <dbReference type="ARBA" id="ARBA00022649"/>
    </source>
</evidence>
<dbReference type="PANTHER" id="PTHR34873">
    <property type="entry name" value="SSR1766 PROTEIN"/>
    <property type="match status" value="1"/>
</dbReference>
<evidence type="ECO:0000256" key="3">
    <source>
        <dbReference type="ARBA" id="ARBA00022722"/>
    </source>
</evidence>
<dbReference type="InterPro" id="IPR038570">
    <property type="entry name" value="HicA_sf"/>
</dbReference>
<dbReference type="Pfam" id="PF07927">
    <property type="entry name" value="HicA_toxin"/>
    <property type="match status" value="1"/>
</dbReference>
<reference evidence="8 9" key="1">
    <citation type="submission" date="2017-09" db="EMBL/GenBank/DDBJ databases">
        <title>Depth-based differentiation of microbial function through sediment-hosted aquifers and enrichment of novel symbionts in the deep terrestrial subsurface.</title>
        <authorList>
            <person name="Probst A.J."/>
            <person name="Ladd B."/>
            <person name="Jarett J.K."/>
            <person name="Geller-Mcgrath D.E."/>
            <person name="Sieber C.M."/>
            <person name="Emerson J.B."/>
            <person name="Anantharaman K."/>
            <person name="Thomas B.C."/>
            <person name="Malmstrom R."/>
            <person name="Stieglmeier M."/>
            <person name="Klingl A."/>
            <person name="Woyke T."/>
            <person name="Ryan C.M."/>
            <person name="Banfield J.F."/>
        </authorList>
    </citation>
    <scope>NUCLEOTIDE SEQUENCE [LARGE SCALE GENOMIC DNA]</scope>
    <source>
        <strain evidence="8">CG22_combo_CG10-13_8_21_14_all_39_10</strain>
    </source>
</reference>
<name>A0A2H0BIL6_9BACT</name>
<evidence type="ECO:0000256" key="1">
    <source>
        <dbReference type="ARBA" id="ARBA00006620"/>
    </source>
</evidence>
<evidence type="ECO:0000256" key="6">
    <source>
        <dbReference type="ARBA" id="ARBA00022884"/>
    </source>
</evidence>
<dbReference type="Gene3D" id="3.30.920.30">
    <property type="entry name" value="Hypothetical protein"/>
    <property type="match status" value="1"/>
</dbReference>
<evidence type="ECO:0000313" key="9">
    <source>
        <dbReference type="Proteomes" id="UP000229847"/>
    </source>
</evidence>
<comment type="caution">
    <text evidence="8">The sequence shown here is derived from an EMBL/GenBank/DDBJ whole genome shotgun (WGS) entry which is preliminary data.</text>
</comment>
<dbReference type="AlphaFoldDB" id="A0A2H0BIL6"/>
<keyword evidence="3" id="KW-0540">Nuclease</keyword>
<dbReference type="SUPFAM" id="SSF54786">
    <property type="entry name" value="YcfA/nrd intein domain"/>
    <property type="match status" value="1"/>
</dbReference>